<protein>
    <recommendedName>
        <fullName evidence="2">prolyl oligopeptidase</fullName>
        <ecNumber evidence="2">3.4.21.26</ecNumber>
    </recommendedName>
</protein>
<gene>
    <name evidence="8" type="ORF">SAMN04488508_109133</name>
</gene>
<keyword evidence="5" id="KW-0720">Serine protease</keyword>
<dbReference type="Gene3D" id="3.40.50.1820">
    <property type="entry name" value="alpha/beta hydrolase"/>
    <property type="match status" value="1"/>
</dbReference>
<dbReference type="EC" id="3.4.21.26" evidence="2"/>
<evidence type="ECO:0000256" key="5">
    <source>
        <dbReference type="ARBA" id="ARBA00022825"/>
    </source>
</evidence>
<dbReference type="OrthoDB" id="9801421at2"/>
<keyword evidence="3" id="KW-0645">Protease</keyword>
<sequence>MVKKVIFLIFLFVVSCKKRESIAPPIAKTVIAVDEYHGKLVEDPYRNLENIKDSTVIKWLKGQGNYADRILQKIPARQRLIKQLQGYDIKKEVSIYKAKTTPNGKYFYTKTQGDEKIAKLYYKPSLESDDILLYDPSLNVESNDSYINFIKPDWEGNKVVISLAKKGEEVSDLIIMDVTTKKVLPGVIKKCLSKIGGVDWLSDNSGFIYLYSPITDPTNKDYWTNTKSILYKIGSNPKKLQDVFSMKNNPNLNLQPEDFAIVNNYRSGDGYLFALVAGSSSFFDVYYKKETDILSKKNPWRLLYKQKDKVKKFVVDNDDNIIFLSAKNSPNFQICKTSIINPDFENPEILVSEKKDRLITRFEVTKDGLFYTTKKNGIEAKLYYLNNTNEIEIQLPIDAGGIYIGSNGPDFELLRIIINGYLSPSINYLYDVTTGTFNKESIVPPIDYPDFENLIVEHIEVTSHDGIMVPVSIIRQKNIKKNGKNPTLFYGYGSYGGIGRTSINPNFLTWVTEGGILVFAHVRGDGHKGDAWHKAGYKITKPNTWKDMIATTEHMIREGYTSSDKAAIWGSSAGGILAGRAMTERPDLYKAVILTSPATNMLRSEVQPNGKNSIKEFGTVEIKEEFEALLEMDSYHHIKKGVKYPATLVTGGMKDGRVVIWDPAKFVARLQVSNAANTPILFNVNFEHGHAGINTSKQDLYESYANAFSFALWQMGHPDYQPN</sequence>
<dbReference type="Proteomes" id="UP000184432">
    <property type="component" value="Unassembled WGS sequence"/>
</dbReference>
<dbReference type="InterPro" id="IPR023302">
    <property type="entry name" value="Pept_S9A_N"/>
</dbReference>
<dbReference type="PROSITE" id="PS51257">
    <property type="entry name" value="PROKAR_LIPOPROTEIN"/>
    <property type="match status" value="1"/>
</dbReference>
<dbReference type="GO" id="GO:0004252">
    <property type="term" value="F:serine-type endopeptidase activity"/>
    <property type="evidence" value="ECO:0007669"/>
    <property type="project" value="UniProtKB-EC"/>
</dbReference>
<evidence type="ECO:0000259" key="6">
    <source>
        <dbReference type="Pfam" id="PF00326"/>
    </source>
</evidence>
<keyword evidence="4" id="KW-0378">Hydrolase</keyword>
<dbReference type="SUPFAM" id="SSF50993">
    <property type="entry name" value="Peptidase/esterase 'gauge' domain"/>
    <property type="match status" value="1"/>
</dbReference>
<dbReference type="Pfam" id="PF02897">
    <property type="entry name" value="Peptidase_S9_N"/>
    <property type="match status" value="1"/>
</dbReference>
<feature type="domain" description="Peptidase S9 prolyl oligopeptidase catalytic" evidence="6">
    <location>
        <begin position="506"/>
        <end position="716"/>
    </location>
</feature>
<evidence type="ECO:0000256" key="3">
    <source>
        <dbReference type="ARBA" id="ARBA00022670"/>
    </source>
</evidence>
<feature type="domain" description="Peptidase S9A N-terminal" evidence="7">
    <location>
        <begin position="24"/>
        <end position="436"/>
    </location>
</feature>
<dbReference type="RefSeq" id="WP_073319947.1">
    <property type="nucleotide sequence ID" value="NZ_FQYP01000009.1"/>
</dbReference>
<dbReference type="GO" id="GO:0070012">
    <property type="term" value="F:oligopeptidase activity"/>
    <property type="evidence" value="ECO:0007669"/>
    <property type="project" value="TreeGrafter"/>
</dbReference>
<dbReference type="GO" id="GO:0005829">
    <property type="term" value="C:cytosol"/>
    <property type="evidence" value="ECO:0007669"/>
    <property type="project" value="TreeGrafter"/>
</dbReference>
<comment type="catalytic activity">
    <reaction evidence="1">
        <text>Hydrolysis of Pro-|-Xaa &gt;&gt; Ala-|-Xaa in oligopeptides.</text>
        <dbReference type="EC" id="3.4.21.26"/>
    </reaction>
</comment>
<dbReference type="GO" id="GO:0006508">
    <property type="term" value="P:proteolysis"/>
    <property type="evidence" value="ECO:0007669"/>
    <property type="project" value="UniProtKB-KW"/>
</dbReference>
<organism evidence="8 9">
    <name type="scientific">Aquimarina spongiae</name>
    <dbReference type="NCBI Taxonomy" id="570521"/>
    <lineage>
        <taxon>Bacteria</taxon>
        <taxon>Pseudomonadati</taxon>
        <taxon>Bacteroidota</taxon>
        <taxon>Flavobacteriia</taxon>
        <taxon>Flavobacteriales</taxon>
        <taxon>Flavobacteriaceae</taxon>
        <taxon>Aquimarina</taxon>
    </lineage>
</organism>
<evidence type="ECO:0000256" key="1">
    <source>
        <dbReference type="ARBA" id="ARBA00001070"/>
    </source>
</evidence>
<dbReference type="InterPro" id="IPR001375">
    <property type="entry name" value="Peptidase_S9_cat"/>
</dbReference>
<accession>A0A1M6JLK1</accession>
<dbReference type="PRINTS" id="PR00862">
    <property type="entry name" value="PROLIGOPTASE"/>
</dbReference>
<evidence type="ECO:0000313" key="8">
    <source>
        <dbReference type="EMBL" id="SHJ47589.1"/>
    </source>
</evidence>
<dbReference type="InterPro" id="IPR029058">
    <property type="entry name" value="AB_hydrolase_fold"/>
</dbReference>
<dbReference type="SUPFAM" id="SSF53474">
    <property type="entry name" value="alpha/beta-Hydrolases"/>
    <property type="match status" value="1"/>
</dbReference>
<keyword evidence="9" id="KW-1185">Reference proteome</keyword>
<dbReference type="Pfam" id="PF00326">
    <property type="entry name" value="Peptidase_S9"/>
    <property type="match status" value="1"/>
</dbReference>
<dbReference type="AlphaFoldDB" id="A0A1M6JLK1"/>
<evidence type="ECO:0000259" key="7">
    <source>
        <dbReference type="Pfam" id="PF02897"/>
    </source>
</evidence>
<dbReference type="PANTHER" id="PTHR42881">
    <property type="entry name" value="PROLYL ENDOPEPTIDASE"/>
    <property type="match status" value="1"/>
</dbReference>
<dbReference type="Gene3D" id="2.130.10.120">
    <property type="entry name" value="Prolyl oligopeptidase, N-terminal domain"/>
    <property type="match status" value="1"/>
</dbReference>
<dbReference type="PANTHER" id="PTHR42881:SF2">
    <property type="entry name" value="PROLYL ENDOPEPTIDASE"/>
    <property type="match status" value="1"/>
</dbReference>
<dbReference type="InterPro" id="IPR051167">
    <property type="entry name" value="Prolyl_oligopep/macrocyclase"/>
</dbReference>
<dbReference type="EMBL" id="FQYP01000009">
    <property type="protein sequence ID" value="SHJ47589.1"/>
    <property type="molecule type" value="Genomic_DNA"/>
</dbReference>
<evidence type="ECO:0000256" key="2">
    <source>
        <dbReference type="ARBA" id="ARBA00011897"/>
    </source>
</evidence>
<dbReference type="STRING" id="570521.SAMN04488508_109133"/>
<evidence type="ECO:0000313" key="9">
    <source>
        <dbReference type="Proteomes" id="UP000184432"/>
    </source>
</evidence>
<proteinExistence type="predicted"/>
<dbReference type="InterPro" id="IPR002470">
    <property type="entry name" value="Peptidase_S9A"/>
</dbReference>
<reference evidence="9" key="1">
    <citation type="submission" date="2016-11" db="EMBL/GenBank/DDBJ databases">
        <authorList>
            <person name="Varghese N."/>
            <person name="Submissions S."/>
        </authorList>
    </citation>
    <scope>NUCLEOTIDE SEQUENCE [LARGE SCALE GENOMIC DNA]</scope>
    <source>
        <strain evidence="9">DSM 22623</strain>
    </source>
</reference>
<name>A0A1M6JLK1_9FLAO</name>
<evidence type="ECO:0000256" key="4">
    <source>
        <dbReference type="ARBA" id="ARBA00022801"/>
    </source>
</evidence>